<organism evidence="10 11">
    <name type="scientific">Psychrobacillus faecigallinarum</name>
    <dbReference type="NCBI Taxonomy" id="2762235"/>
    <lineage>
        <taxon>Bacteria</taxon>
        <taxon>Bacillati</taxon>
        <taxon>Bacillota</taxon>
        <taxon>Bacilli</taxon>
        <taxon>Bacillales</taxon>
        <taxon>Bacillaceae</taxon>
        <taxon>Psychrobacillus</taxon>
    </lineage>
</organism>
<keyword evidence="4" id="KW-0547">Nucleotide-binding</keyword>
<evidence type="ECO:0000313" key="11">
    <source>
        <dbReference type="Proteomes" id="UP000640786"/>
    </source>
</evidence>
<proteinExistence type="inferred from homology"/>
<reference evidence="10 11" key="1">
    <citation type="submission" date="2020-08" db="EMBL/GenBank/DDBJ databases">
        <title>A Genomic Blueprint of the Chicken Gut Microbiome.</title>
        <authorList>
            <person name="Gilroy R."/>
            <person name="Ravi A."/>
            <person name="Getino M."/>
            <person name="Pursley I."/>
            <person name="Horton D.L."/>
            <person name="Alikhan N.-F."/>
            <person name="Baker D."/>
            <person name="Gharbi K."/>
            <person name="Hall N."/>
            <person name="Watson M."/>
            <person name="Adriaenssens E.M."/>
            <person name="Foster-Nyarko E."/>
            <person name="Jarju S."/>
            <person name="Secka A."/>
            <person name="Antonio M."/>
            <person name="Oren A."/>
            <person name="Chaudhuri R."/>
            <person name="La Ragione R.M."/>
            <person name="Hildebrand F."/>
            <person name="Pallen M.J."/>
        </authorList>
    </citation>
    <scope>NUCLEOTIDE SEQUENCE [LARGE SCALE GENOMIC DNA]</scope>
    <source>
        <strain evidence="10 11">Sa2BUA9</strain>
    </source>
</reference>
<dbReference type="PANTHER" id="PTHR32309">
    <property type="entry name" value="TYROSINE-PROTEIN KINASE"/>
    <property type="match status" value="1"/>
</dbReference>
<comment type="catalytic activity">
    <reaction evidence="8">
        <text>L-tyrosyl-[protein] + ATP = O-phospho-L-tyrosyl-[protein] + ADP + H(+)</text>
        <dbReference type="Rhea" id="RHEA:10596"/>
        <dbReference type="Rhea" id="RHEA-COMP:10136"/>
        <dbReference type="Rhea" id="RHEA-COMP:20101"/>
        <dbReference type="ChEBI" id="CHEBI:15378"/>
        <dbReference type="ChEBI" id="CHEBI:30616"/>
        <dbReference type="ChEBI" id="CHEBI:46858"/>
        <dbReference type="ChEBI" id="CHEBI:61978"/>
        <dbReference type="ChEBI" id="CHEBI:456216"/>
        <dbReference type="EC" id="2.7.10.2"/>
    </reaction>
</comment>
<dbReference type="Proteomes" id="UP000640786">
    <property type="component" value="Unassembled WGS sequence"/>
</dbReference>
<dbReference type="GO" id="GO:0016301">
    <property type="term" value="F:kinase activity"/>
    <property type="evidence" value="ECO:0007669"/>
    <property type="project" value="UniProtKB-KW"/>
</dbReference>
<evidence type="ECO:0000256" key="8">
    <source>
        <dbReference type="ARBA" id="ARBA00051245"/>
    </source>
</evidence>
<keyword evidence="11" id="KW-1185">Reference proteome</keyword>
<comment type="caution">
    <text evidence="10">The sequence shown here is derived from an EMBL/GenBank/DDBJ whole genome shotgun (WGS) entry which is preliminary data.</text>
</comment>
<keyword evidence="3" id="KW-0808">Transferase</keyword>
<dbReference type="EMBL" id="JACSQO010000010">
    <property type="protein sequence ID" value="MBD7945780.1"/>
    <property type="molecule type" value="Genomic_DNA"/>
</dbReference>
<sequence>MIQKKTIPKGKRLVLNSQLNSIVAEQFRTIRANIKFAMRDREFKTLLITSPSVGEGKSTIASNLALIFAQAGKKVLLVDADLRKPTVHYTFNKHISKGLSCFLRNEESLPSIIKNSGKENLDLITCGTIPSNPNEILDSAEMDNFIKETRKLYDLIIYDAPPILSVSDAQILANKCDGTLIVISAGKTEKKTLSKVKEALDNSQAKVIGMILNNYKIEKDHYYYQYYGDK</sequence>
<accession>A0ABR8RDB2</accession>
<dbReference type="SUPFAM" id="SSF52540">
    <property type="entry name" value="P-loop containing nucleoside triphosphate hydrolases"/>
    <property type="match status" value="1"/>
</dbReference>
<dbReference type="Pfam" id="PF13614">
    <property type="entry name" value="AAA_31"/>
    <property type="match status" value="1"/>
</dbReference>
<dbReference type="EC" id="2.7.10.2" evidence="2"/>
<dbReference type="RefSeq" id="WP_191697699.1">
    <property type="nucleotide sequence ID" value="NZ_JACSQO010000010.1"/>
</dbReference>
<keyword evidence="6" id="KW-0067">ATP-binding</keyword>
<dbReference type="InterPro" id="IPR025669">
    <property type="entry name" value="AAA_dom"/>
</dbReference>
<dbReference type="PANTHER" id="PTHR32309:SF13">
    <property type="entry name" value="FERRIC ENTEROBACTIN TRANSPORT PROTEIN FEPE"/>
    <property type="match status" value="1"/>
</dbReference>
<dbReference type="Gene3D" id="3.40.50.300">
    <property type="entry name" value="P-loop containing nucleotide triphosphate hydrolases"/>
    <property type="match status" value="1"/>
</dbReference>
<dbReference type="CDD" id="cd05387">
    <property type="entry name" value="BY-kinase"/>
    <property type="match status" value="1"/>
</dbReference>
<dbReference type="InterPro" id="IPR027417">
    <property type="entry name" value="P-loop_NTPase"/>
</dbReference>
<feature type="domain" description="AAA" evidence="9">
    <location>
        <begin position="54"/>
        <end position="202"/>
    </location>
</feature>
<evidence type="ECO:0000256" key="1">
    <source>
        <dbReference type="ARBA" id="ARBA00007316"/>
    </source>
</evidence>
<comment type="similarity">
    <text evidence="1">Belongs to the CpsD/CapB family.</text>
</comment>
<gene>
    <name evidence="10" type="ORF">H9650_16850</name>
</gene>
<protein>
    <recommendedName>
        <fullName evidence="2">non-specific protein-tyrosine kinase</fullName>
        <ecNumber evidence="2">2.7.10.2</ecNumber>
    </recommendedName>
</protein>
<evidence type="ECO:0000256" key="4">
    <source>
        <dbReference type="ARBA" id="ARBA00022741"/>
    </source>
</evidence>
<dbReference type="NCBIfam" id="TIGR01007">
    <property type="entry name" value="eps_fam"/>
    <property type="match status" value="1"/>
</dbReference>
<evidence type="ECO:0000256" key="6">
    <source>
        <dbReference type="ARBA" id="ARBA00022840"/>
    </source>
</evidence>
<evidence type="ECO:0000313" key="10">
    <source>
        <dbReference type="EMBL" id="MBD7945780.1"/>
    </source>
</evidence>
<evidence type="ECO:0000256" key="7">
    <source>
        <dbReference type="ARBA" id="ARBA00023137"/>
    </source>
</evidence>
<keyword evidence="7" id="KW-0829">Tyrosine-protein kinase</keyword>
<evidence type="ECO:0000256" key="5">
    <source>
        <dbReference type="ARBA" id="ARBA00022777"/>
    </source>
</evidence>
<dbReference type="InterPro" id="IPR005702">
    <property type="entry name" value="Wzc-like_C"/>
</dbReference>
<evidence type="ECO:0000256" key="2">
    <source>
        <dbReference type="ARBA" id="ARBA00011903"/>
    </source>
</evidence>
<name>A0ABR8RDB2_9BACI</name>
<keyword evidence="5 10" id="KW-0418">Kinase</keyword>
<dbReference type="InterPro" id="IPR050445">
    <property type="entry name" value="Bact_polysacc_biosynth/exp"/>
</dbReference>
<evidence type="ECO:0000259" key="9">
    <source>
        <dbReference type="Pfam" id="PF13614"/>
    </source>
</evidence>
<evidence type="ECO:0000256" key="3">
    <source>
        <dbReference type="ARBA" id="ARBA00022679"/>
    </source>
</evidence>